<evidence type="ECO:0000313" key="4">
    <source>
        <dbReference type="Proteomes" id="UP001055460"/>
    </source>
</evidence>
<protein>
    <submittedName>
        <fullName evidence="2">Uncharacterized protein</fullName>
    </submittedName>
</protein>
<organism evidence="2 4">
    <name type="scientific">Ensifer adhaerens</name>
    <name type="common">Sinorhizobium morelense</name>
    <dbReference type="NCBI Taxonomy" id="106592"/>
    <lineage>
        <taxon>Bacteria</taxon>
        <taxon>Pseudomonadati</taxon>
        <taxon>Pseudomonadota</taxon>
        <taxon>Alphaproteobacteria</taxon>
        <taxon>Hyphomicrobiales</taxon>
        <taxon>Rhizobiaceae</taxon>
        <taxon>Sinorhizobium/Ensifer group</taxon>
        <taxon>Ensifer</taxon>
    </lineage>
</organism>
<evidence type="ECO:0000256" key="1">
    <source>
        <dbReference type="SAM" id="Phobius"/>
    </source>
</evidence>
<keyword evidence="1" id="KW-0812">Transmembrane</keyword>
<keyword evidence="1" id="KW-1133">Transmembrane helix</keyword>
<feature type="transmembrane region" description="Helical" evidence="1">
    <location>
        <begin position="27"/>
        <end position="48"/>
    </location>
</feature>
<proteinExistence type="predicted"/>
<name>A0A9Q9D8F9_ENSAD</name>
<evidence type="ECO:0000313" key="2">
    <source>
        <dbReference type="EMBL" id="USJ22360.1"/>
    </source>
</evidence>
<dbReference type="AlphaFoldDB" id="A0A9Q9D8F9"/>
<gene>
    <name evidence="2" type="ORF">NE863_13685</name>
    <name evidence="3" type="ORF">P4B07_13575</name>
</gene>
<keyword evidence="1" id="KW-0472">Membrane</keyword>
<dbReference type="Proteomes" id="UP001214094">
    <property type="component" value="Chromosome"/>
</dbReference>
<reference evidence="2" key="1">
    <citation type="submission" date="2022-06" db="EMBL/GenBank/DDBJ databases">
        <title>Physiological and biochemical characterization and genomic elucidation of a strain of the genus Ensifer adhaerens M8 that combines arsenic oxidation and chromium reduction.</title>
        <authorList>
            <person name="Li X."/>
            <person name="Yu c."/>
        </authorList>
    </citation>
    <scope>NUCLEOTIDE SEQUENCE</scope>
    <source>
        <strain evidence="2">M8</strain>
    </source>
</reference>
<accession>A0A9Q9D8F9</accession>
<dbReference type="Proteomes" id="UP001055460">
    <property type="component" value="Chromosome"/>
</dbReference>
<reference evidence="3 5" key="2">
    <citation type="submission" date="2023-03" db="EMBL/GenBank/DDBJ databases">
        <title>Comparative genome and transcriptome analysis combination mining strategies for increasing vitamin B12 production of Ensifer adhaerens strain.</title>
        <authorList>
            <person name="Yongheng L."/>
        </authorList>
    </citation>
    <scope>NUCLEOTIDE SEQUENCE [LARGE SCALE GENOMIC DNA]</scope>
    <source>
        <strain evidence="3 5">Casida A-T305</strain>
    </source>
</reference>
<evidence type="ECO:0000313" key="3">
    <source>
        <dbReference type="EMBL" id="WFP89594.1"/>
    </source>
</evidence>
<dbReference type="GeneID" id="51989411"/>
<dbReference type="RefSeq" id="WP_034798890.1">
    <property type="nucleotide sequence ID" value="NZ_CAXURO020000001.1"/>
</dbReference>
<sequence length="49" mass="5282">MNAAKPMIQSRYALYGTTPQRRSHVHLVPHAIAIVAAFSFVSAVVVGAF</sequence>
<keyword evidence="5" id="KW-1185">Reference proteome</keyword>
<evidence type="ECO:0000313" key="5">
    <source>
        <dbReference type="Proteomes" id="UP001214094"/>
    </source>
</evidence>
<dbReference type="EMBL" id="CP098807">
    <property type="protein sequence ID" value="USJ22360.1"/>
    <property type="molecule type" value="Genomic_DNA"/>
</dbReference>
<dbReference type="EMBL" id="CP121308">
    <property type="protein sequence ID" value="WFP89594.1"/>
    <property type="molecule type" value="Genomic_DNA"/>
</dbReference>